<proteinExistence type="predicted"/>
<feature type="signal peptide" evidence="2">
    <location>
        <begin position="1"/>
        <end position="17"/>
    </location>
</feature>
<feature type="region of interest" description="Disordered" evidence="1">
    <location>
        <begin position="27"/>
        <end position="82"/>
    </location>
</feature>
<name>A0AAV7LQE7_PLEWA</name>
<reference evidence="3" key="1">
    <citation type="journal article" date="2022" name="bioRxiv">
        <title>Sequencing and chromosome-scale assembly of the giantPleurodeles waltlgenome.</title>
        <authorList>
            <person name="Brown T."/>
            <person name="Elewa A."/>
            <person name="Iarovenko S."/>
            <person name="Subramanian E."/>
            <person name="Araus A.J."/>
            <person name="Petzold A."/>
            <person name="Susuki M."/>
            <person name="Suzuki K.-i.T."/>
            <person name="Hayashi T."/>
            <person name="Toyoda A."/>
            <person name="Oliveira C."/>
            <person name="Osipova E."/>
            <person name="Leigh N.D."/>
            <person name="Simon A."/>
            <person name="Yun M.H."/>
        </authorList>
    </citation>
    <scope>NUCLEOTIDE SEQUENCE</scope>
    <source>
        <strain evidence="3">20211129_DDA</strain>
        <tissue evidence="3">Liver</tissue>
    </source>
</reference>
<dbReference type="EMBL" id="JANPWB010000015">
    <property type="protein sequence ID" value="KAJ1092804.1"/>
    <property type="molecule type" value="Genomic_DNA"/>
</dbReference>
<protein>
    <recommendedName>
        <fullName evidence="5">Secreted protein</fullName>
    </recommendedName>
</protein>
<evidence type="ECO:0000313" key="3">
    <source>
        <dbReference type="EMBL" id="KAJ1092804.1"/>
    </source>
</evidence>
<feature type="chain" id="PRO_5043372685" description="Secreted protein" evidence="2">
    <location>
        <begin position="18"/>
        <end position="90"/>
    </location>
</feature>
<evidence type="ECO:0008006" key="5">
    <source>
        <dbReference type="Google" id="ProtNLM"/>
    </source>
</evidence>
<dbReference type="AlphaFoldDB" id="A0AAV7LQE7"/>
<gene>
    <name evidence="3" type="ORF">NDU88_005914</name>
</gene>
<accession>A0AAV7LQE7</accession>
<dbReference type="Proteomes" id="UP001066276">
    <property type="component" value="Chromosome 11"/>
</dbReference>
<keyword evidence="2" id="KW-0732">Signal</keyword>
<evidence type="ECO:0000256" key="1">
    <source>
        <dbReference type="SAM" id="MobiDB-lite"/>
    </source>
</evidence>
<feature type="compositionally biased region" description="Acidic residues" evidence="1">
    <location>
        <begin position="66"/>
        <end position="78"/>
    </location>
</feature>
<comment type="caution">
    <text evidence="3">The sequence shown here is derived from an EMBL/GenBank/DDBJ whole genome shotgun (WGS) entry which is preliminary data.</text>
</comment>
<evidence type="ECO:0000313" key="4">
    <source>
        <dbReference type="Proteomes" id="UP001066276"/>
    </source>
</evidence>
<organism evidence="3 4">
    <name type="scientific">Pleurodeles waltl</name>
    <name type="common">Iberian ribbed newt</name>
    <dbReference type="NCBI Taxonomy" id="8319"/>
    <lineage>
        <taxon>Eukaryota</taxon>
        <taxon>Metazoa</taxon>
        <taxon>Chordata</taxon>
        <taxon>Craniata</taxon>
        <taxon>Vertebrata</taxon>
        <taxon>Euteleostomi</taxon>
        <taxon>Amphibia</taxon>
        <taxon>Batrachia</taxon>
        <taxon>Caudata</taxon>
        <taxon>Salamandroidea</taxon>
        <taxon>Salamandridae</taxon>
        <taxon>Pleurodelinae</taxon>
        <taxon>Pleurodeles</taxon>
    </lineage>
</organism>
<evidence type="ECO:0000256" key="2">
    <source>
        <dbReference type="SAM" id="SignalP"/>
    </source>
</evidence>
<sequence>MVVLVAVLAVVLLSVDSASWALWDAAPSVASASAPPPDDANAHKDRVPFLQEDEAGDGYVAPVDPVDSEDEEAEDEEEDKRSAIIRQYFQ</sequence>
<keyword evidence="4" id="KW-1185">Reference proteome</keyword>